<dbReference type="GO" id="GO:0008800">
    <property type="term" value="F:beta-lactamase activity"/>
    <property type="evidence" value="ECO:0007669"/>
    <property type="project" value="InterPro"/>
</dbReference>
<dbReference type="Pfam" id="PF13354">
    <property type="entry name" value="Beta-lactamase2"/>
    <property type="match status" value="1"/>
</dbReference>
<dbReference type="EMBL" id="WJQR01000005">
    <property type="protein sequence ID" value="MRI81717.1"/>
    <property type="molecule type" value="Genomic_DNA"/>
</dbReference>
<dbReference type="Proteomes" id="UP000430975">
    <property type="component" value="Unassembled WGS sequence"/>
</dbReference>
<dbReference type="InterPro" id="IPR045155">
    <property type="entry name" value="Beta-lactam_cat"/>
</dbReference>
<comment type="caution">
    <text evidence="4">The sequence shown here is derived from an EMBL/GenBank/DDBJ whole genome shotgun (WGS) entry which is preliminary data.</text>
</comment>
<name>A0A6I2GKG3_9LACT</name>
<protein>
    <recommendedName>
        <fullName evidence="2">Beta-lactamase class A catalytic domain-containing protein</fullName>
    </recommendedName>
</protein>
<feature type="domain" description="Beta-lactamase class A catalytic" evidence="2">
    <location>
        <begin position="105"/>
        <end position="304"/>
    </location>
</feature>
<evidence type="ECO:0000313" key="5">
    <source>
        <dbReference type="Proteomes" id="UP000430975"/>
    </source>
</evidence>
<gene>
    <name evidence="4" type="ORF">GIY09_09065</name>
    <name evidence="3" type="ORF">GIY11_06775</name>
</gene>
<sequence length="332" mass="37168">MKAIKAILLMSSALLLTACNGQSVENDSIEDDATEVAVESETVTVSVENISPVANITVADDESVEDEDSADVEYEGDLDYSQFASLEELVWNEIEAYGYDSDYLSISIYDFDTGEEFNLNADLPSHGASTNKVGTAVLYADLINAGYLNWDSHLAFNQAWYEEGGGEITNGSFQESYSIYDLVYQALYYSDNTAWNTLINSYYSMYGDFQSSLIALSGLSFDNGEIYNLNYATSRMLNEILIRVATNPEYQPIVDIMLEAQSGIYLKMYVDEGMAAKYGQYEDGNHDTGIYFEDGEPAYTIAVMSRQLGYIDYFLGDLNLHVKEFHEYQTNH</sequence>
<proteinExistence type="predicted"/>
<dbReference type="PANTHER" id="PTHR35333:SF3">
    <property type="entry name" value="BETA-LACTAMASE-TYPE TRANSPEPTIDASE FOLD CONTAINING PROTEIN"/>
    <property type="match status" value="1"/>
</dbReference>
<keyword evidence="1" id="KW-0732">Signal</keyword>
<dbReference type="AlphaFoldDB" id="A0A6I2GKG3"/>
<feature type="chain" id="PRO_5038248573" description="Beta-lactamase class A catalytic domain-containing protein" evidence="1">
    <location>
        <begin position="19"/>
        <end position="332"/>
    </location>
</feature>
<dbReference type="GO" id="GO:0030655">
    <property type="term" value="P:beta-lactam antibiotic catabolic process"/>
    <property type="evidence" value="ECO:0007669"/>
    <property type="project" value="InterPro"/>
</dbReference>
<dbReference type="PANTHER" id="PTHR35333">
    <property type="entry name" value="BETA-LACTAMASE"/>
    <property type="match status" value="1"/>
</dbReference>
<evidence type="ECO:0000313" key="6">
    <source>
        <dbReference type="Proteomes" id="UP000469870"/>
    </source>
</evidence>
<reference evidence="5 6" key="1">
    <citation type="submission" date="2019-11" db="EMBL/GenBank/DDBJ databases">
        <title>Characterisation of Fundicoccus ignavus gen. nov. sp. nov., a novel genus of the family Aerococcaceae isolated from bulk tank milk.</title>
        <authorList>
            <person name="Siebert A."/>
            <person name="Huptas C."/>
            <person name="Wenning M."/>
            <person name="Scherer S."/>
            <person name="Doll E.V."/>
        </authorList>
    </citation>
    <scope>NUCLEOTIDE SEQUENCE [LARGE SCALE GENOMIC DNA]</scope>
    <source>
        <strain evidence="3 6">DSM 109653</strain>
        <strain evidence="4 5">WS4759</strain>
    </source>
</reference>
<evidence type="ECO:0000259" key="2">
    <source>
        <dbReference type="Pfam" id="PF13354"/>
    </source>
</evidence>
<dbReference type="InterPro" id="IPR000871">
    <property type="entry name" value="Beta-lactam_class-A"/>
</dbReference>
<dbReference type="PROSITE" id="PS51257">
    <property type="entry name" value="PROKAR_LIPOPROTEIN"/>
    <property type="match status" value="1"/>
</dbReference>
<evidence type="ECO:0000313" key="3">
    <source>
        <dbReference type="EMBL" id="MRI81717.1"/>
    </source>
</evidence>
<dbReference type="Proteomes" id="UP000469870">
    <property type="component" value="Unassembled WGS sequence"/>
</dbReference>
<dbReference type="SUPFAM" id="SSF56601">
    <property type="entry name" value="beta-lactamase/transpeptidase-like"/>
    <property type="match status" value="1"/>
</dbReference>
<dbReference type="Gene3D" id="3.40.710.10">
    <property type="entry name" value="DD-peptidase/beta-lactamase superfamily"/>
    <property type="match status" value="1"/>
</dbReference>
<organism evidence="4 5">
    <name type="scientific">Fundicoccus ignavus</name>
    <dbReference type="NCBI Taxonomy" id="2664442"/>
    <lineage>
        <taxon>Bacteria</taxon>
        <taxon>Bacillati</taxon>
        <taxon>Bacillota</taxon>
        <taxon>Bacilli</taxon>
        <taxon>Lactobacillales</taxon>
        <taxon>Aerococcaceae</taxon>
        <taxon>Fundicoccus</taxon>
    </lineage>
</organism>
<dbReference type="RefSeq" id="WP_153861988.1">
    <property type="nucleotide sequence ID" value="NZ_WJQR01000005.1"/>
</dbReference>
<evidence type="ECO:0000313" key="4">
    <source>
        <dbReference type="EMBL" id="MRI86011.1"/>
    </source>
</evidence>
<dbReference type="GO" id="GO:0046677">
    <property type="term" value="P:response to antibiotic"/>
    <property type="evidence" value="ECO:0007669"/>
    <property type="project" value="InterPro"/>
</dbReference>
<dbReference type="InterPro" id="IPR012338">
    <property type="entry name" value="Beta-lactam/transpept-like"/>
</dbReference>
<accession>A0A6I2GKG3</accession>
<evidence type="ECO:0000256" key="1">
    <source>
        <dbReference type="SAM" id="SignalP"/>
    </source>
</evidence>
<keyword evidence="5" id="KW-1185">Reference proteome</keyword>
<dbReference type="EMBL" id="WJQS01000008">
    <property type="protein sequence ID" value="MRI86011.1"/>
    <property type="molecule type" value="Genomic_DNA"/>
</dbReference>
<feature type="signal peptide" evidence="1">
    <location>
        <begin position="1"/>
        <end position="18"/>
    </location>
</feature>